<name>A0A1W1BEI2_9ZZZZ</name>
<dbReference type="AlphaFoldDB" id="A0A1W1BEI2"/>
<comment type="subcellular location">
    <subcellularLocation>
        <location evidence="1">Cytoplasm</location>
    </subcellularLocation>
</comment>
<organism evidence="6">
    <name type="scientific">hydrothermal vent metagenome</name>
    <dbReference type="NCBI Taxonomy" id="652676"/>
    <lineage>
        <taxon>unclassified sequences</taxon>
        <taxon>metagenomes</taxon>
        <taxon>ecological metagenomes</taxon>
    </lineage>
</organism>
<sequence length="112" mass="12382">MSRKQIEAFIPKAFEAIEKKKIAKNGEIPKQFNGYIASFGASIRQAGLLATVLFYANENSGAEEDRKKVVQAIEHIIGKSIVVDNSVDKKIRTEVEDAATALKLAVRTYKLT</sequence>
<dbReference type="GO" id="GO:0051607">
    <property type="term" value="P:defense response to virus"/>
    <property type="evidence" value="ECO:0007669"/>
    <property type="project" value="UniProtKB-KW"/>
</dbReference>
<evidence type="ECO:0000256" key="2">
    <source>
        <dbReference type="ARBA" id="ARBA00006161"/>
    </source>
</evidence>
<evidence type="ECO:0000256" key="5">
    <source>
        <dbReference type="ARBA" id="ARBA00030001"/>
    </source>
</evidence>
<dbReference type="GO" id="GO:0005737">
    <property type="term" value="C:cytoplasm"/>
    <property type="evidence" value="ECO:0007669"/>
    <property type="project" value="UniProtKB-SubCell"/>
</dbReference>
<accession>A0A1W1BEI2</accession>
<keyword evidence="3" id="KW-0963">Cytoplasm</keyword>
<protein>
    <recommendedName>
        <fullName evidence="5">CRISPR type III-B/RAMP module-associated protein Cmr5</fullName>
    </recommendedName>
</protein>
<proteinExistence type="inferred from homology"/>
<comment type="similarity">
    <text evidence="2">Belongs to the CRISPR system Cmr5 family.</text>
</comment>
<dbReference type="InterPro" id="IPR023101">
    <property type="entry name" value="AF1862-like_dom_sf"/>
</dbReference>
<evidence type="ECO:0000313" key="6">
    <source>
        <dbReference type="EMBL" id="SFV51944.1"/>
    </source>
</evidence>
<dbReference type="SUPFAM" id="SSF158568">
    <property type="entry name" value="AF1862-like"/>
    <property type="match status" value="1"/>
</dbReference>
<dbReference type="Pfam" id="PF09701">
    <property type="entry name" value="Cas_Cmr5"/>
    <property type="match status" value="1"/>
</dbReference>
<evidence type="ECO:0000256" key="1">
    <source>
        <dbReference type="ARBA" id="ARBA00004496"/>
    </source>
</evidence>
<evidence type="ECO:0000256" key="3">
    <source>
        <dbReference type="ARBA" id="ARBA00022490"/>
    </source>
</evidence>
<dbReference type="Gene3D" id="1.10.520.30">
    <property type="entry name" value="AF1862-like domain"/>
    <property type="match status" value="1"/>
</dbReference>
<reference evidence="6" key="1">
    <citation type="submission" date="2016-10" db="EMBL/GenBank/DDBJ databases">
        <authorList>
            <person name="de Groot N.N."/>
        </authorList>
    </citation>
    <scope>NUCLEOTIDE SEQUENCE</scope>
</reference>
<dbReference type="InterPro" id="IPR010160">
    <property type="entry name" value="CRISPR-assoc_prot_Cmr5"/>
</dbReference>
<keyword evidence="4" id="KW-0051">Antiviral defense</keyword>
<gene>
    <name evidence="6" type="ORF">MNB_SM-7-1184</name>
</gene>
<dbReference type="EMBL" id="FPHB01000020">
    <property type="protein sequence ID" value="SFV51944.1"/>
    <property type="molecule type" value="Genomic_DNA"/>
</dbReference>
<evidence type="ECO:0000256" key="4">
    <source>
        <dbReference type="ARBA" id="ARBA00023118"/>
    </source>
</evidence>